<dbReference type="EMBL" id="PKSM01000208">
    <property type="protein sequence ID" value="POW02826.1"/>
    <property type="molecule type" value="Genomic_DNA"/>
</dbReference>
<feature type="compositionally biased region" description="Low complexity" evidence="1">
    <location>
        <begin position="35"/>
        <end position="48"/>
    </location>
</feature>
<feature type="region of interest" description="Disordered" evidence="1">
    <location>
        <begin position="1"/>
        <end position="100"/>
    </location>
</feature>
<feature type="compositionally biased region" description="Acidic residues" evidence="1">
    <location>
        <begin position="76"/>
        <end position="89"/>
    </location>
</feature>
<dbReference type="VEuPathDB" id="FungiDB:PSHT_11945"/>
<gene>
    <name evidence="2" type="ORF">PSHT_11945</name>
</gene>
<sequence>MGYPRRTSGAGTTVRRVTAPVGSSSSSSRHRQHRAASTTSSVRTSMSSDDGIQMLNRRSSGGTEDHRLHSPNNVYDVEETIEEEDDGSEENGGKETDKSVIAVKTDAARQSAFQKLSGDISDNNQARLSLEGPGTHQVFGTPNQAFYARSNQSPVTSKYNTAYGTGNGSVLAYVNLMNSIADGPSSSRKSGSTPKLRDVFASKAKEDGEWVDMDDDDDECARYEGGIGQGVKSRNHTLKNHPPGSSGLELKPGTSNSLIKDSINNNPTSSLGSIIPSSSLNVSNNNPNPVPSVTSLGNSPTAAALIGNWRGGNARVTPTFKSVAIEEEEEEE</sequence>
<feature type="region of interest" description="Disordered" evidence="1">
    <location>
        <begin position="231"/>
        <end position="264"/>
    </location>
</feature>
<evidence type="ECO:0000313" key="2">
    <source>
        <dbReference type="EMBL" id="POW02826.1"/>
    </source>
</evidence>
<dbReference type="OrthoDB" id="10574881at2759"/>
<reference evidence="3" key="2">
    <citation type="journal article" date="2018" name="BMC Genomics">
        <title>Genomic insights into host adaptation between the wheat stripe rust pathogen (Puccinia striiformis f. sp. tritici) and the barley stripe rust pathogen (Puccinia striiformis f. sp. hordei).</title>
        <authorList>
            <person name="Xia C."/>
            <person name="Wang M."/>
            <person name="Yin C."/>
            <person name="Cornejo O.E."/>
            <person name="Hulbert S.H."/>
            <person name="Chen X."/>
        </authorList>
    </citation>
    <scope>NUCLEOTIDE SEQUENCE [LARGE SCALE GENOMIC DNA]</scope>
    <source>
        <strain evidence="3">93TX-2</strain>
    </source>
</reference>
<organism evidence="2 3">
    <name type="scientific">Puccinia striiformis</name>
    <dbReference type="NCBI Taxonomy" id="27350"/>
    <lineage>
        <taxon>Eukaryota</taxon>
        <taxon>Fungi</taxon>
        <taxon>Dikarya</taxon>
        <taxon>Basidiomycota</taxon>
        <taxon>Pucciniomycotina</taxon>
        <taxon>Pucciniomycetes</taxon>
        <taxon>Pucciniales</taxon>
        <taxon>Pucciniaceae</taxon>
        <taxon>Puccinia</taxon>
    </lineage>
</organism>
<protein>
    <submittedName>
        <fullName evidence="2">Uncharacterized protein</fullName>
    </submittedName>
</protein>
<evidence type="ECO:0000256" key="1">
    <source>
        <dbReference type="SAM" id="MobiDB-lite"/>
    </source>
</evidence>
<dbReference type="AlphaFoldDB" id="A0A2S4UZX6"/>
<feature type="compositionally biased region" description="Polar residues" evidence="1">
    <location>
        <begin position="253"/>
        <end position="264"/>
    </location>
</feature>
<reference evidence="2 3" key="1">
    <citation type="submission" date="2017-12" db="EMBL/GenBank/DDBJ databases">
        <title>Gene loss provides genomic basis for host adaptation in cereal stripe rust fungi.</title>
        <authorList>
            <person name="Xia C."/>
        </authorList>
    </citation>
    <scope>NUCLEOTIDE SEQUENCE [LARGE SCALE GENOMIC DNA]</scope>
    <source>
        <strain evidence="2 3">93TX-2</strain>
    </source>
</reference>
<dbReference type="Proteomes" id="UP000238274">
    <property type="component" value="Unassembled WGS sequence"/>
</dbReference>
<dbReference type="VEuPathDB" id="FungiDB:PSTT_01477"/>
<keyword evidence="3" id="KW-1185">Reference proteome</keyword>
<name>A0A2S4UZX6_9BASI</name>
<accession>A0A2S4UZX6</accession>
<comment type="caution">
    <text evidence="2">The sequence shown here is derived from an EMBL/GenBank/DDBJ whole genome shotgun (WGS) entry which is preliminary data.</text>
</comment>
<evidence type="ECO:0000313" key="3">
    <source>
        <dbReference type="Proteomes" id="UP000238274"/>
    </source>
</evidence>
<proteinExistence type="predicted"/>
<reference evidence="3" key="3">
    <citation type="journal article" date="2018" name="Mol. Plant Microbe Interact.">
        <title>Genome sequence resources for the wheat stripe rust pathogen (Puccinia striiformis f. sp. tritici) and the barley stripe rust pathogen (Puccinia striiformis f. sp. hordei).</title>
        <authorList>
            <person name="Xia C."/>
            <person name="Wang M."/>
            <person name="Yin C."/>
            <person name="Cornejo O.E."/>
            <person name="Hulbert S.H."/>
            <person name="Chen X."/>
        </authorList>
    </citation>
    <scope>NUCLEOTIDE SEQUENCE [LARGE SCALE GENOMIC DNA]</scope>
    <source>
        <strain evidence="3">93TX-2</strain>
    </source>
</reference>